<dbReference type="GO" id="GO:0006633">
    <property type="term" value="P:fatty acid biosynthetic process"/>
    <property type="evidence" value="ECO:0007669"/>
    <property type="project" value="InterPro"/>
</dbReference>
<sequence length="296" mass="31415">MAHVVLDAMPGAAGLYAKALAPARRPDVAAGLADTTVRLAGHRCTVAEVAAYNSVCGFVLADELPATWLHVLTFPLQLTLMTASDFPLAPAGMVHVSNVMTQHRPALITEAFDLVVRAENLRPHRRGVLVDLVGEVRVRDELVWQGRSVYLNRQAKLAPNPEPGPAPKAQGDGSGTDVGASDVHLATAGLWRLPADLGRRYAAVSGDVNPIHLNPLAAKAFGFPRAIAHGMWTHARMLAALQARLPDSYAVSVEFAKPVLLPSTVSFSVAEQPDGFEASLANRAGDKTHATLTLTT</sequence>
<dbReference type="InterPro" id="IPR003965">
    <property type="entry name" value="Fatty_acid_synthase"/>
</dbReference>
<evidence type="ECO:0000256" key="2">
    <source>
        <dbReference type="SAM" id="MobiDB-lite"/>
    </source>
</evidence>
<name>A0A2N9JMS9_9ACTN</name>
<comment type="similarity">
    <text evidence="1">Belongs to the enoyl-CoA hydratase/isomerase family.</text>
</comment>
<dbReference type="InterPro" id="IPR029069">
    <property type="entry name" value="HotDog_dom_sf"/>
</dbReference>
<feature type="region of interest" description="Disordered" evidence="2">
    <location>
        <begin position="155"/>
        <end position="178"/>
    </location>
</feature>
<dbReference type="Proteomes" id="UP000238164">
    <property type="component" value="Chromosome 1"/>
</dbReference>
<dbReference type="EMBL" id="LT985188">
    <property type="protein sequence ID" value="SPD88891.1"/>
    <property type="molecule type" value="Genomic_DNA"/>
</dbReference>
<dbReference type="PRINTS" id="PR01483">
    <property type="entry name" value="FASYNTHASE"/>
</dbReference>
<keyword evidence="5" id="KW-1185">Reference proteome</keyword>
<dbReference type="OrthoDB" id="9774179at2"/>
<dbReference type="SUPFAM" id="SSF54637">
    <property type="entry name" value="Thioesterase/thiol ester dehydrase-isomerase"/>
    <property type="match status" value="1"/>
</dbReference>
<dbReference type="Gene3D" id="3.10.129.10">
    <property type="entry name" value="Hotdog Thioesterase"/>
    <property type="match status" value="1"/>
</dbReference>
<dbReference type="InterPro" id="IPR002539">
    <property type="entry name" value="MaoC-like_dom"/>
</dbReference>
<evidence type="ECO:0000313" key="5">
    <source>
        <dbReference type="Proteomes" id="UP000238164"/>
    </source>
</evidence>
<dbReference type="AlphaFoldDB" id="A0A2N9JMS9"/>
<evidence type="ECO:0000313" key="4">
    <source>
        <dbReference type="EMBL" id="SPD88891.1"/>
    </source>
</evidence>
<dbReference type="GO" id="GO:0004312">
    <property type="term" value="F:fatty acid synthase activity"/>
    <property type="evidence" value="ECO:0007669"/>
    <property type="project" value="InterPro"/>
</dbReference>
<dbReference type="KEGG" id="mgg:MPLG2_3861"/>
<evidence type="ECO:0000259" key="3">
    <source>
        <dbReference type="Pfam" id="PF01575"/>
    </source>
</evidence>
<feature type="domain" description="MaoC-like" evidence="3">
    <location>
        <begin position="199"/>
        <end position="271"/>
    </location>
</feature>
<reference evidence="4 5" key="1">
    <citation type="submission" date="2018-02" db="EMBL/GenBank/DDBJ databases">
        <authorList>
            <person name="Cohen D.B."/>
            <person name="Kent A.D."/>
        </authorList>
    </citation>
    <scope>NUCLEOTIDE SEQUENCE [LARGE SCALE GENOMIC DNA]</scope>
    <source>
        <strain evidence="4">1</strain>
    </source>
</reference>
<evidence type="ECO:0000256" key="1">
    <source>
        <dbReference type="ARBA" id="ARBA00005254"/>
    </source>
</evidence>
<dbReference type="RefSeq" id="WP_105187294.1">
    <property type="nucleotide sequence ID" value="NZ_BAAAGO010000026.1"/>
</dbReference>
<proteinExistence type="inferred from homology"/>
<gene>
    <name evidence="4" type="ORF">MPLG2_3861</name>
</gene>
<dbReference type="Pfam" id="PF01575">
    <property type="entry name" value="MaoC_dehydratas"/>
    <property type="match status" value="1"/>
</dbReference>
<dbReference type="PANTHER" id="PTHR43841:SF1">
    <property type="entry name" value="3-HYDROXYACYL-THIOESTER DEHYDRATASE X"/>
    <property type="match status" value="1"/>
</dbReference>
<dbReference type="GO" id="GO:0005835">
    <property type="term" value="C:fatty acid synthase complex"/>
    <property type="evidence" value="ECO:0007669"/>
    <property type="project" value="InterPro"/>
</dbReference>
<protein>
    <recommendedName>
        <fullName evidence="3">MaoC-like domain-containing protein</fullName>
    </recommendedName>
</protein>
<dbReference type="PANTHER" id="PTHR43841">
    <property type="entry name" value="3-HYDROXYACYL-THIOESTER DEHYDRATASE HTDX-RELATED"/>
    <property type="match status" value="1"/>
</dbReference>
<accession>A0A2N9JMS9</accession>
<organism evidence="4 5">
    <name type="scientific">Micropruina glycogenica</name>
    <dbReference type="NCBI Taxonomy" id="75385"/>
    <lineage>
        <taxon>Bacteria</taxon>
        <taxon>Bacillati</taxon>
        <taxon>Actinomycetota</taxon>
        <taxon>Actinomycetes</taxon>
        <taxon>Propionibacteriales</taxon>
        <taxon>Nocardioidaceae</taxon>
        <taxon>Micropruina</taxon>
    </lineage>
</organism>